<dbReference type="Proteomes" id="UP000297299">
    <property type="component" value="Unassembled WGS sequence"/>
</dbReference>
<feature type="compositionally biased region" description="Low complexity" evidence="1">
    <location>
        <begin position="51"/>
        <end position="64"/>
    </location>
</feature>
<dbReference type="AlphaFoldDB" id="A0A4Y8DEP6"/>
<name>A0A4Y8DEP6_9HELO</name>
<feature type="region of interest" description="Disordered" evidence="1">
    <location>
        <begin position="1"/>
        <end position="104"/>
    </location>
</feature>
<dbReference type="EMBL" id="PHWZ01000023">
    <property type="protein sequence ID" value="TEY83998.1"/>
    <property type="molecule type" value="Genomic_DNA"/>
</dbReference>
<protein>
    <submittedName>
        <fullName evidence="2">Uncharacterized protein</fullName>
    </submittedName>
</protein>
<reference evidence="2 3" key="1">
    <citation type="submission" date="2017-11" db="EMBL/GenBank/DDBJ databases">
        <title>Comparative genomics of Botrytis spp.</title>
        <authorList>
            <person name="Valero-Jimenez C.A."/>
            <person name="Tapia P."/>
            <person name="Veloso J."/>
            <person name="Silva-Moreno E."/>
            <person name="Staats M."/>
            <person name="Valdes J.H."/>
            <person name="Van Kan J.A.L."/>
        </authorList>
    </citation>
    <scope>NUCLEOTIDE SEQUENCE [LARGE SCALE GENOMIC DNA]</scope>
    <source>
        <strain evidence="2 3">MUCL2830</strain>
    </source>
</reference>
<proteinExistence type="predicted"/>
<evidence type="ECO:0000256" key="1">
    <source>
        <dbReference type="SAM" id="MobiDB-lite"/>
    </source>
</evidence>
<gene>
    <name evidence="2" type="ORF">BOTCAL_0023g00190</name>
</gene>
<sequence length="321" mass="35848">MSSPLSSPGSSPGSAAGFARGDSESIESPVFNSSNRATSSFDSDQTLTNTDPASDSSPAQSPDAKAINAENTINERVPSETTAAQEAMAAQSPNETNKRNYSDVFKPEQYNAHKLKVYHVMKEEKGTWSKIGEKKKARVPYSDAQHTQPKEVRDKAIDEDRDGTSRSIGIYMEKERKILHDGVEVEDSTPIHYMSQFIEDHHTPIPEHERKRKRLPKTYTFKTYFPSSAFVQCAPHFISGGSQLDVKYIETVLETKSKESFELKARIKEDIECRKRKRAEAAEAVRLAKAAKGFTVAPKKDLRVGLECHMLADNGFPLYDQ</sequence>
<accession>A0A4Y8DEP6</accession>
<evidence type="ECO:0000313" key="3">
    <source>
        <dbReference type="Proteomes" id="UP000297299"/>
    </source>
</evidence>
<dbReference type="OrthoDB" id="3545472at2759"/>
<feature type="compositionally biased region" description="Low complexity" evidence="1">
    <location>
        <begin position="1"/>
        <end position="19"/>
    </location>
</feature>
<keyword evidence="3" id="KW-1185">Reference proteome</keyword>
<comment type="caution">
    <text evidence="2">The sequence shown here is derived from an EMBL/GenBank/DDBJ whole genome shotgun (WGS) entry which is preliminary data.</text>
</comment>
<evidence type="ECO:0000313" key="2">
    <source>
        <dbReference type="EMBL" id="TEY83998.1"/>
    </source>
</evidence>
<feature type="compositionally biased region" description="Low complexity" evidence="1">
    <location>
        <begin position="79"/>
        <end position="92"/>
    </location>
</feature>
<feature type="compositionally biased region" description="Polar residues" evidence="1">
    <location>
        <begin position="30"/>
        <end position="50"/>
    </location>
</feature>
<organism evidence="2 3">
    <name type="scientific">Botryotinia calthae</name>
    <dbReference type="NCBI Taxonomy" id="38488"/>
    <lineage>
        <taxon>Eukaryota</taxon>
        <taxon>Fungi</taxon>
        <taxon>Dikarya</taxon>
        <taxon>Ascomycota</taxon>
        <taxon>Pezizomycotina</taxon>
        <taxon>Leotiomycetes</taxon>
        <taxon>Helotiales</taxon>
        <taxon>Sclerotiniaceae</taxon>
        <taxon>Botryotinia</taxon>
    </lineage>
</organism>